<accession>A0A9D5P791</accession>
<dbReference type="EMBL" id="SUYC01000024">
    <property type="protein sequence ID" value="MBE6272109.1"/>
    <property type="molecule type" value="Genomic_DNA"/>
</dbReference>
<sequence>MKRILPFFIVLATLMSCSISEDKLDIGNPQLEPSNQPALDYTFKGVWTVDDIKGNETYARTVIDFKGSNYVACETFPFAAIMEQLLPEVKVAKISDSAPSSSTPTPEEELWIQTLMDHGSDRCLEANLGVPYRCIGLSEQSIYLEMMPNVTYGTLYLPFIVTKDDGKLMAVVLTVAPTQSTALLDRTGASFSSRLTVTQIETIINGQSETRTLNPTMQLNFTSIERVK</sequence>
<name>A0A9D5P791_XYLRU</name>
<evidence type="ECO:0008006" key="3">
    <source>
        <dbReference type="Google" id="ProtNLM"/>
    </source>
</evidence>
<proteinExistence type="predicted"/>
<protein>
    <recommendedName>
        <fullName evidence="3">Lipoprotein</fullName>
    </recommendedName>
</protein>
<gene>
    <name evidence="1" type="ORF">E7101_14370</name>
</gene>
<comment type="caution">
    <text evidence="1">The sequence shown here is derived from an EMBL/GenBank/DDBJ whole genome shotgun (WGS) entry which is preliminary data.</text>
</comment>
<dbReference type="PROSITE" id="PS51257">
    <property type="entry name" value="PROKAR_LIPOPROTEIN"/>
    <property type="match status" value="1"/>
</dbReference>
<dbReference type="Proteomes" id="UP000806522">
    <property type="component" value="Unassembled WGS sequence"/>
</dbReference>
<reference evidence="1" key="1">
    <citation type="submission" date="2019-04" db="EMBL/GenBank/DDBJ databases">
        <title>Evolution of Biomass-Degrading Anaerobic Consortia Revealed by Metagenomics.</title>
        <authorList>
            <person name="Peng X."/>
        </authorList>
    </citation>
    <scope>NUCLEOTIDE SEQUENCE</scope>
    <source>
        <strain evidence="1">SIG140</strain>
    </source>
</reference>
<evidence type="ECO:0000313" key="2">
    <source>
        <dbReference type="Proteomes" id="UP000806522"/>
    </source>
</evidence>
<organism evidence="1 2">
    <name type="scientific">Xylanibacter ruminicola</name>
    <name type="common">Prevotella ruminicola</name>
    <dbReference type="NCBI Taxonomy" id="839"/>
    <lineage>
        <taxon>Bacteria</taxon>
        <taxon>Pseudomonadati</taxon>
        <taxon>Bacteroidota</taxon>
        <taxon>Bacteroidia</taxon>
        <taxon>Bacteroidales</taxon>
        <taxon>Prevotellaceae</taxon>
        <taxon>Xylanibacter</taxon>
    </lineage>
</organism>
<dbReference type="AlphaFoldDB" id="A0A9D5P791"/>
<evidence type="ECO:0000313" key="1">
    <source>
        <dbReference type="EMBL" id="MBE6272109.1"/>
    </source>
</evidence>